<evidence type="ECO:0000313" key="1">
    <source>
        <dbReference type="EMBL" id="KOO68685.1"/>
    </source>
</evidence>
<keyword evidence="2" id="KW-1185">Reference proteome</keyword>
<accession>A0A8E1QXP2</accession>
<organism evidence="1 2">
    <name type="scientific">Xylanibacter rarus</name>
    <dbReference type="NCBI Taxonomy" id="1676614"/>
    <lineage>
        <taxon>Bacteria</taxon>
        <taxon>Pseudomonadati</taxon>
        <taxon>Bacteroidota</taxon>
        <taxon>Bacteroidia</taxon>
        <taxon>Bacteroidales</taxon>
        <taxon>Prevotellaceae</taxon>
        <taxon>Xylanibacter</taxon>
    </lineage>
</organism>
<name>A0A8E1QXP2_9BACT</name>
<proteinExistence type="predicted"/>
<dbReference type="EMBL" id="LFQU01000010">
    <property type="protein sequence ID" value="KOO68685.1"/>
    <property type="molecule type" value="Genomic_DNA"/>
</dbReference>
<comment type="caution">
    <text evidence="1">The sequence shown here is derived from an EMBL/GenBank/DDBJ whole genome shotgun (WGS) entry which is preliminary data.</text>
</comment>
<reference evidence="1 2" key="1">
    <citation type="submission" date="2015-06" db="EMBL/GenBank/DDBJ databases">
        <title>Prevotella sp. 109, sp. nov., a novel member of the family Prevotellaceae isolated from human faeces.</title>
        <authorList>
            <person name="Shkoporov A.N."/>
            <person name="Chaplin A.V."/>
            <person name="Kafarskaia L.I."/>
            <person name="Efimov B.A."/>
        </authorList>
    </citation>
    <scope>NUCLEOTIDE SEQUENCE [LARGE SCALE GENOMIC DNA]</scope>
    <source>
        <strain evidence="1 2">109</strain>
    </source>
</reference>
<dbReference type="AlphaFoldDB" id="A0A8E1QXP2"/>
<dbReference type="Proteomes" id="UP000036951">
    <property type="component" value="Unassembled WGS sequence"/>
</dbReference>
<evidence type="ECO:0000313" key="2">
    <source>
        <dbReference type="Proteomes" id="UP000036951"/>
    </source>
</evidence>
<sequence>MISAAKSMPFSMQKACFRTVKGHLLQRKQPYNGKQKTARRHATGVNHGISTHYTKRSFFAIFTAKPRCSGEHRCSESVKRTANGKIILHITSSRSITTGA</sequence>
<protein>
    <submittedName>
        <fullName evidence="1">Uncharacterized protein</fullName>
    </submittedName>
</protein>
<gene>
    <name evidence="1" type="ORF">ACU52_06695</name>
</gene>